<evidence type="ECO:0000313" key="5">
    <source>
        <dbReference type="EMBL" id="ADZ78681.1"/>
    </source>
</evidence>
<dbReference type="Pfam" id="PF08541">
    <property type="entry name" value="ACP_syn_III_C"/>
    <property type="match status" value="1"/>
</dbReference>
<organism evidence="5">
    <name type="scientific">Sphingobacterium sp. (strain 21)</name>
    <dbReference type="NCBI Taxonomy" id="743722"/>
    <lineage>
        <taxon>Bacteria</taxon>
        <taxon>Pseudomonadati</taxon>
        <taxon>Bacteroidota</taxon>
        <taxon>Sphingobacteriia</taxon>
        <taxon>Sphingobacteriales</taxon>
        <taxon>Sphingobacteriaceae</taxon>
        <taxon>Sphingobacterium</taxon>
    </lineage>
</organism>
<dbReference type="InterPro" id="IPR013751">
    <property type="entry name" value="ACP_syn_III_N"/>
</dbReference>
<gene>
    <name evidence="5" type="ordered locus">Sph21_2124</name>
</gene>
<dbReference type="GO" id="GO:0044550">
    <property type="term" value="P:secondary metabolite biosynthetic process"/>
    <property type="evidence" value="ECO:0007669"/>
    <property type="project" value="TreeGrafter"/>
</dbReference>
<dbReference type="EC" id="2.3.1.41" evidence="5"/>
<dbReference type="InterPro" id="IPR016039">
    <property type="entry name" value="Thiolase-like"/>
</dbReference>
<keyword evidence="1 5" id="KW-0808">Transferase</keyword>
<dbReference type="InterPro" id="IPR013747">
    <property type="entry name" value="ACP_syn_III_C"/>
</dbReference>
<feature type="domain" description="Beta-ketoacyl-[acyl-carrier-protein] synthase III N-terminal" evidence="4">
    <location>
        <begin position="130"/>
        <end position="207"/>
    </location>
</feature>
<dbReference type="PANTHER" id="PTHR34069:SF2">
    <property type="entry name" value="BETA-KETOACYL-[ACYL-CARRIER-PROTEIN] SYNTHASE III"/>
    <property type="match status" value="1"/>
</dbReference>
<dbReference type="Pfam" id="PF08545">
    <property type="entry name" value="ACP_syn_III"/>
    <property type="match status" value="1"/>
</dbReference>
<evidence type="ECO:0000259" key="4">
    <source>
        <dbReference type="Pfam" id="PF08545"/>
    </source>
</evidence>
<dbReference type="GO" id="GO:0006633">
    <property type="term" value="P:fatty acid biosynthetic process"/>
    <property type="evidence" value="ECO:0007669"/>
    <property type="project" value="InterPro"/>
</dbReference>
<dbReference type="PATRIC" id="fig|743722.3.peg.2269"/>
<dbReference type="OrthoDB" id="5171393at2"/>
<reference evidence="5" key="1">
    <citation type="submission" date="2011-03" db="EMBL/GenBank/DDBJ databases">
        <title>Complete sequence of Sphingobacterium sp. 21.</title>
        <authorList>
            <consortium name="US DOE Joint Genome Institute"/>
            <person name="Lucas S."/>
            <person name="Copeland A."/>
            <person name="Lapidus A."/>
            <person name="Cheng J.-F."/>
            <person name="Goodwin L."/>
            <person name="Pitluck S."/>
            <person name="Davenport K."/>
            <person name="Detter J.C."/>
            <person name="Han C."/>
            <person name="Tapia R."/>
            <person name="Land M."/>
            <person name="Hauser L."/>
            <person name="Kyrpides N."/>
            <person name="Ivanova N."/>
            <person name="Ovchinnikova G."/>
            <person name="Pagani I."/>
            <person name="Siebers A.K."/>
            <person name="Allgaier M."/>
            <person name="Thelen M.P."/>
            <person name="Hugenholtz P."/>
            <person name="Woyke T."/>
        </authorList>
    </citation>
    <scope>NUCLEOTIDE SEQUENCE</scope>
    <source>
        <strain evidence="5">21</strain>
    </source>
</reference>
<proteinExistence type="predicted"/>
<dbReference type="SUPFAM" id="SSF53901">
    <property type="entry name" value="Thiolase-like"/>
    <property type="match status" value="1"/>
</dbReference>
<dbReference type="eggNOG" id="COG0332">
    <property type="taxonomic scope" value="Bacteria"/>
</dbReference>
<dbReference type="KEGG" id="shg:Sph21_2124"/>
<evidence type="ECO:0000259" key="3">
    <source>
        <dbReference type="Pfam" id="PF08541"/>
    </source>
</evidence>
<sequence length="354" mass="39193">MIRSKIISTGAYIPTDKIPNGYFLSNTFFDADGTLIEQPTEMVILRFKAITGIEERRYAPQGITASDMGALAAKEAIIKAEVDPESIDQIIVAHNYGDMRYLGAPRDMVPSVASKIKHKLGIRNTSCTPYDIIFGCPGWLQALIQADLSIRVGAASTCLVIGTENLSRVLDYTDRDSMIFSDGAGACILLRNREDDSGIINSLVRSDTCDEIDYIFSGGTNNGTEKEPRFIKMHGRKVYEYALKHVPPAMKECFDRSGERISNLKMVFLHQANEKMDEAIIKRFYALYGIDKLPENIMPLNIALMGNSSVATIPTLLHQVLKGEFGSFQLERGDIIMLASVGAGMNINAITYKW</sequence>
<dbReference type="EMBL" id="CP002584">
    <property type="protein sequence ID" value="ADZ78681.1"/>
    <property type="molecule type" value="Genomic_DNA"/>
</dbReference>
<dbReference type="Gene3D" id="3.40.47.10">
    <property type="match status" value="2"/>
</dbReference>
<evidence type="ECO:0000256" key="2">
    <source>
        <dbReference type="ARBA" id="ARBA00023315"/>
    </source>
</evidence>
<dbReference type="HOGENOM" id="CLU_039592_4_1_10"/>
<dbReference type="CDD" id="cd00830">
    <property type="entry name" value="KAS_III"/>
    <property type="match status" value="1"/>
</dbReference>
<dbReference type="AlphaFoldDB" id="F4CBT9"/>
<dbReference type="GO" id="GO:0004315">
    <property type="term" value="F:3-oxoacyl-[acyl-carrier-protein] synthase activity"/>
    <property type="evidence" value="ECO:0007669"/>
    <property type="project" value="UniProtKB-EC"/>
</dbReference>
<dbReference type="STRING" id="743722.Sph21_2124"/>
<accession>F4CBT9</accession>
<evidence type="ECO:0000256" key="1">
    <source>
        <dbReference type="ARBA" id="ARBA00022679"/>
    </source>
</evidence>
<name>F4CBT9_SPHS2</name>
<dbReference type="PANTHER" id="PTHR34069">
    <property type="entry name" value="3-OXOACYL-[ACYL-CARRIER-PROTEIN] SYNTHASE 3"/>
    <property type="match status" value="1"/>
</dbReference>
<feature type="domain" description="Beta-ketoacyl-[acyl-carrier-protein] synthase III C-terminal" evidence="3">
    <location>
        <begin position="255"/>
        <end position="354"/>
    </location>
</feature>
<keyword evidence="2 5" id="KW-0012">Acyltransferase</keyword>
<protein>
    <submittedName>
        <fullName evidence="5">Beta-ketoacyl-acyl-carrier-protein synthase I</fullName>
        <ecNumber evidence="5">2.3.1.41</ecNumber>
    </submittedName>
</protein>